<dbReference type="InterPro" id="IPR013120">
    <property type="entry name" value="FAR_NAD-bd"/>
</dbReference>
<dbReference type="InterPro" id="IPR009081">
    <property type="entry name" value="PP-bd_ACP"/>
</dbReference>
<proteinExistence type="predicted"/>
<dbReference type="Gene3D" id="3.40.50.12780">
    <property type="entry name" value="N-terminal domain of ligase-like"/>
    <property type="match status" value="1"/>
</dbReference>
<evidence type="ECO:0000313" key="5">
    <source>
        <dbReference type="EMBL" id="KAF2765119.1"/>
    </source>
</evidence>
<organism evidence="5 6">
    <name type="scientific">Teratosphaeria nubilosa</name>
    <dbReference type="NCBI Taxonomy" id="161662"/>
    <lineage>
        <taxon>Eukaryota</taxon>
        <taxon>Fungi</taxon>
        <taxon>Dikarya</taxon>
        <taxon>Ascomycota</taxon>
        <taxon>Pezizomycotina</taxon>
        <taxon>Dothideomycetes</taxon>
        <taxon>Dothideomycetidae</taxon>
        <taxon>Mycosphaerellales</taxon>
        <taxon>Teratosphaeriaceae</taxon>
        <taxon>Teratosphaeria</taxon>
    </lineage>
</organism>
<feature type="region of interest" description="Disordered" evidence="3">
    <location>
        <begin position="1"/>
        <end position="22"/>
    </location>
</feature>
<evidence type="ECO:0000256" key="3">
    <source>
        <dbReference type="SAM" id="MobiDB-lite"/>
    </source>
</evidence>
<dbReference type="InterPro" id="IPR042099">
    <property type="entry name" value="ANL_N_sf"/>
</dbReference>
<dbReference type="InterPro" id="IPR036736">
    <property type="entry name" value="ACP-like_sf"/>
</dbReference>
<evidence type="ECO:0000256" key="2">
    <source>
        <dbReference type="ARBA" id="ARBA00022553"/>
    </source>
</evidence>
<feature type="domain" description="Carrier" evidence="4">
    <location>
        <begin position="571"/>
        <end position="651"/>
    </location>
</feature>
<dbReference type="Pfam" id="PF00501">
    <property type="entry name" value="AMP-binding"/>
    <property type="match status" value="1"/>
</dbReference>
<dbReference type="EMBL" id="ML995900">
    <property type="protein sequence ID" value="KAF2765119.1"/>
    <property type="molecule type" value="Genomic_DNA"/>
</dbReference>
<dbReference type="SUPFAM" id="SSF47336">
    <property type="entry name" value="ACP-like"/>
    <property type="match status" value="1"/>
</dbReference>
<dbReference type="Gene3D" id="3.40.50.720">
    <property type="entry name" value="NAD(P)-binding Rossmann-like Domain"/>
    <property type="match status" value="1"/>
</dbReference>
<evidence type="ECO:0000313" key="6">
    <source>
        <dbReference type="Proteomes" id="UP000799436"/>
    </source>
</evidence>
<keyword evidence="1" id="KW-0596">Phosphopantetheine</keyword>
<dbReference type="AlphaFoldDB" id="A0A6G1KXX6"/>
<dbReference type="PROSITE" id="PS00455">
    <property type="entry name" value="AMP_BINDING"/>
    <property type="match status" value="1"/>
</dbReference>
<dbReference type="Proteomes" id="UP000799436">
    <property type="component" value="Unassembled WGS sequence"/>
</dbReference>
<dbReference type="InterPro" id="IPR020845">
    <property type="entry name" value="AMP-binding_CS"/>
</dbReference>
<dbReference type="InterPro" id="IPR051414">
    <property type="entry name" value="Adenylate-forming_Reductase"/>
</dbReference>
<protein>
    <submittedName>
        <fullName evidence="5">Acetyl-CoA synthetase-like protein</fullName>
    </submittedName>
</protein>
<dbReference type="Pfam" id="PF07993">
    <property type="entry name" value="NAD_binding_4"/>
    <property type="match status" value="1"/>
</dbReference>
<dbReference type="Pfam" id="PF23562">
    <property type="entry name" value="AMP-binding_C_3"/>
    <property type="match status" value="1"/>
</dbReference>
<dbReference type="SUPFAM" id="SSF56801">
    <property type="entry name" value="Acetyl-CoA synthetase-like"/>
    <property type="match status" value="1"/>
</dbReference>
<name>A0A6G1KXX6_9PEZI</name>
<dbReference type="InterPro" id="IPR036291">
    <property type="entry name" value="NAD(P)-bd_dom_sf"/>
</dbReference>
<dbReference type="SUPFAM" id="SSF51735">
    <property type="entry name" value="NAD(P)-binding Rossmann-fold domains"/>
    <property type="match status" value="1"/>
</dbReference>
<keyword evidence="2" id="KW-0597">Phosphoprotein</keyword>
<dbReference type="OrthoDB" id="429813at2759"/>
<keyword evidence="6" id="KW-1185">Reference proteome</keyword>
<dbReference type="PANTHER" id="PTHR43439:SF2">
    <property type="entry name" value="ENZYME, PUTATIVE (JCVI)-RELATED"/>
    <property type="match status" value="1"/>
</dbReference>
<gene>
    <name evidence="5" type="ORF">EJ03DRAFT_331246</name>
</gene>
<sequence>MSVTSTITNHGPTESRVAQPGGINHAAYPPIERFNTIDGLLKSHAADGDQKPLICYPRSNASDFEDHTAAELDRYTDAATRYYIDHGLEPVDPKIEAAPVIALLSPSSFEVILTIFALNRLGYAILFLSTRLPAEALARLMDMASAHRIIHSDTFSKTVSEINDIQHICTAVQVLQRKDWHKNLPTSPYHQDPDARKAQGKKSAWILHSSGSTGFPKPIFLTNHQCLANFRKSFGLRGFCVSPLFHSGGLMELFRAFYTRATYYVGNHGLPVTSGNLLAAMKVAQPKLVCAVPYVLKLLAEIDEGIEALAAADLVLFNGSGCPDDLGDRLVANGVKLVANYGATETGQLMTSFRSAGDNEWAYLRLWPPVADHVLMDEISPGVFEAVALDGLPSKGPSNSKPPYSAKNPANGFRTADLFTRHPDPKKSSYYKYLSRLDDRITLIMGEKVLPLPTEGRIRQEDIVREAVVFGYQQAVPGVLVFRSAEHGRDLTDEQYVDAVWPAVEAANSKAESFSHILRDLIIVKGPDIDYLKTDKGTFIRAQVYQQFDADIKAAYEKLDAATQSETKLALSVQQLEEWLLARFREDLRIPLPDAETDIFSAGVDSLQSTRIWSLIKRHLDLGVGDVGLSQNIVFEKGTVGGLAQHLYQLRTGQEGTAAADELEIMQELIEKYSYFPTHSPSISARQSAGEVVLVTGGTGNLGAFIIAELCRRPQVSEVWALVRAPGQAAASAKLTDALASRNITLSGDETSKLHAAPTDLSQPDLGLPQTILDHLLSNLTSIIHSAWAVNFNLSVRSFEQHHIRGTHNLLTLCLRSRLPSPPQFYFCSSVSTASGTPKPASIPESTIKDLVPAQATGYGRSKLVAEHITVNAMRQTGLHARILRIGQLSGDRGNADWNETEAIALMIRSALTTGVLPALQERPSWLPVDDCAAAIGDIAVPSLADEDEPDLVYHLVNPRTFSWSRDLIPAIRDVPGMPDFETVTPKEWLRRLEGSEQDPVKNPSVKLLDFWRVKYGVSDAEVGGLVFETTRTVRACPRLGEVRDPVSEGLVGRYVEVWLNKWTAA</sequence>
<evidence type="ECO:0000256" key="1">
    <source>
        <dbReference type="ARBA" id="ARBA00022450"/>
    </source>
</evidence>
<evidence type="ECO:0000259" key="4">
    <source>
        <dbReference type="PROSITE" id="PS50075"/>
    </source>
</evidence>
<dbReference type="PANTHER" id="PTHR43439">
    <property type="entry name" value="PHENYLACETATE-COENZYME A LIGASE"/>
    <property type="match status" value="1"/>
</dbReference>
<dbReference type="InterPro" id="IPR000873">
    <property type="entry name" value="AMP-dep_synth/lig_dom"/>
</dbReference>
<reference evidence="5" key="1">
    <citation type="journal article" date="2020" name="Stud. Mycol.">
        <title>101 Dothideomycetes genomes: a test case for predicting lifestyles and emergence of pathogens.</title>
        <authorList>
            <person name="Haridas S."/>
            <person name="Albert R."/>
            <person name="Binder M."/>
            <person name="Bloem J."/>
            <person name="Labutti K."/>
            <person name="Salamov A."/>
            <person name="Andreopoulos B."/>
            <person name="Baker S."/>
            <person name="Barry K."/>
            <person name="Bills G."/>
            <person name="Bluhm B."/>
            <person name="Cannon C."/>
            <person name="Castanera R."/>
            <person name="Culley D."/>
            <person name="Daum C."/>
            <person name="Ezra D."/>
            <person name="Gonzalez J."/>
            <person name="Henrissat B."/>
            <person name="Kuo A."/>
            <person name="Liang C."/>
            <person name="Lipzen A."/>
            <person name="Lutzoni F."/>
            <person name="Magnuson J."/>
            <person name="Mondo S."/>
            <person name="Nolan M."/>
            <person name="Ohm R."/>
            <person name="Pangilinan J."/>
            <person name="Park H.-J."/>
            <person name="Ramirez L."/>
            <person name="Alfaro M."/>
            <person name="Sun H."/>
            <person name="Tritt A."/>
            <person name="Yoshinaga Y."/>
            <person name="Zwiers L.-H."/>
            <person name="Turgeon B."/>
            <person name="Goodwin S."/>
            <person name="Spatafora J."/>
            <person name="Crous P."/>
            <person name="Grigoriev I."/>
        </authorList>
    </citation>
    <scope>NUCLEOTIDE SEQUENCE</scope>
    <source>
        <strain evidence="5">CBS 116005</strain>
    </source>
</reference>
<dbReference type="Pfam" id="PF00550">
    <property type="entry name" value="PP-binding"/>
    <property type="match status" value="1"/>
</dbReference>
<dbReference type="PROSITE" id="PS50075">
    <property type="entry name" value="CARRIER"/>
    <property type="match status" value="1"/>
</dbReference>
<accession>A0A6G1KXX6</accession>
<feature type="compositionally biased region" description="Polar residues" evidence="3">
    <location>
        <begin position="1"/>
        <end position="12"/>
    </location>
</feature>
<dbReference type="Gene3D" id="1.10.1200.10">
    <property type="entry name" value="ACP-like"/>
    <property type="match status" value="1"/>
</dbReference>